<dbReference type="FunFam" id="3.40.50.300:FF:000127">
    <property type="entry name" value="Ribose import ATP-binding protein RbsA"/>
    <property type="match status" value="1"/>
</dbReference>
<keyword evidence="5" id="KW-0677">Repeat</keyword>
<feature type="domain" description="ABC transporter" evidence="11">
    <location>
        <begin position="252"/>
        <end position="495"/>
    </location>
</feature>
<evidence type="ECO:0000259" key="11">
    <source>
        <dbReference type="PROSITE" id="PS50893"/>
    </source>
</evidence>
<organism evidence="12 13">
    <name type="scientific">Paenibacillus rigui</name>
    <dbReference type="NCBI Taxonomy" id="554312"/>
    <lineage>
        <taxon>Bacteria</taxon>
        <taxon>Bacillati</taxon>
        <taxon>Bacillota</taxon>
        <taxon>Bacilli</taxon>
        <taxon>Bacillales</taxon>
        <taxon>Paenibacillaceae</taxon>
        <taxon>Paenibacillus</taxon>
    </lineage>
</organism>
<comment type="caution">
    <text evidence="12">The sequence shown here is derived from an EMBL/GenBank/DDBJ whole genome shotgun (WGS) entry which is preliminary data.</text>
</comment>
<reference evidence="12 13" key="1">
    <citation type="submission" date="2017-07" db="EMBL/GenBank/DDBJ databases">
        <title>Genome sequencing and assembly of Paenibacillus rigui.</title>
        <authorList>
            <person name="Mayilraj S."/>
        </authorList>
    </citation>
    <scope>NUCLEOTIDE SEQUENCE [LARGE SCALE GENOMIC DNA]</scope>
    <source>
        <strain evidence="12 13">JCM 16352</strain>
    </source>
</reference>
<keyword evidence="8" id="KW-1278">Translocase</keyword>
<keyword evidence="10" id="KW-0175">Coiled coil</keyword>
<evidence type="ECO:0000256" key="4">
    <source>
        <dbReference type="ARBA" id="ARBA00022597"/>
    </source>
</evidence>
<dbReference type="AlphaFoldDB" id="A0A229UVU9"/>
<dbReference type="GO" id="GO:0016887">
    <property type="term" value="F:ATP hydrolysis activity"/>
    <property type="evidence" value="ECO:0007669"/>
    <property type="project" value="InterPro"/>
</dbReference>
<dbReference type="RefSeq" id="WP_094013787.1">
    <property type="nucleotide sequence ID" value="NZ_NMQW01000005.1"/>
</dbReference>
<feature type="domain" description="ABC transporter" evidence="11">
    <location>
        <begin position="5"/>
        <end position="242"/>
    </location>
</feature>
<sequence length="495" mass="55527">MNHFLEMRGITKRFHDHVVLNRVHFNADAGQVHALIGENGAGKSTLMKVLAGLFEPDEGTIYLNGEPVSIQSPKQSQELGIAMIYQEIRLFQDLDITENVFMRREPVKKWSRLIDWDKAYKETRKYLDDFGLAFHARTPVKSLSSGQQKFVEIIKALSQNAKIIIMDEPTAALTEQEIETLFKVIRDLKKWGVAVIYISHRIEEIIQIADQMTVIRDGEAVQTCNVNEVELHDIVKAMAGKELDDRFPKLKVKLGKEVLRLDNVSYYGRIRNIQLGVRRGEIIGLTGLTGSGRRTLAKVLFGINGPFEGTIKLQGKTFTSMTPNLAKKNGLCYVTGINTEESLLPNSPIRENITLTNLERISSFGFLNAEKERKAAQDMINRLEIEIDEGESAGNLSGGKQKKVNFAKWLFANAQVLIIEEPTAGIDIGSKIDIYNMMNELVLSGASIIIISSDLSEILGMSDRIAVMYNGEIRKVFEREEATQESILYYASGGK</sequence>
<keyword evidence="3" id="KW-1003">Cell membrane</keyword>
<comment type="subcellular location">
    <subcellularLocation>
        <location evidence="1">Cell membrane</location>
        <topology evidence="1">Peripheral membrane protein</topology>
    </subcellularLocation>
</comment>
<evidence type="ECO:0000313" key="13">
    <source>
        <dbReference type="Proteomes" id="UP000215509"/>
    </source>
</evidence>
<keyword evidence="13" id="KW-1185">Reference proteome</keyword>
<dbReference type="EMBL" id="NMQW01000005">
    <property type="protein sequence ID" value="OXM87490.1"/>
    <property type="molecule type" value="Genomic_DNA"/>
</dbReference>
<evidence type="ECO:0000256" key="3">
    <source>
        <dbReference type="ARBA" id="ARBA00022475"/>
    </source>
</evidence>
<dbReference type="GO" id="GO:0005886">
    <property type="term" value="C:plasma membrane"/>
    <property type="evidence" value="ECO:0007669"/>
    <property type="project" value="UniProtKB-SubCell"/>
</dbReference>
<evidence type="ECO:0000256" key="6">
    <source>
        <dbReference type="ARBA" id="ARBA00022741"/>
    </source>
</evidence>
<dbReference type="InterPro" id="IPR003439">
    <property type="entry name" value="ABC_transporter-like_ATP-bd"/>
</dbReference>
<keyword evidence="2" id="KW-0813">Transport</keyword>
<evidence type="ECO:0000313" key="12">
    <source>
        <dbReference type="EMBL" id="OXM87490.1"/>
    </source>
</evidence>
<keyword evidence="9" id="KW-0472">Membrane</keyword>
<dbReference type="InterPro" id="IPR027417">
    <property type="entry name" value="P-loop_NTPase"/>
</dbReference>
<gene>
    <name evidence="12" type="ORF">CF651_05165</name>
</gene>
<accession>A0A229UVU9</accession>
<evidence type="ECO:0000256" key="9">
    <source>
        <dbReference type="ARBA" id="ARBA00023136"/>
    </source>
</evidence>
<dbReference type="InterPro" id="IPR050107">
    <property type="entry name" value="ABC_carbohydrate_import_ATPase"/>
</dbReference>
<name>A0A229UVU9_9BACL</name>
<dbReference type="PROSITE" id="PS50893">
    <property type="entry name" value="ABC_TRANSPORTER_2"/>
    <property type="match status" value="2"/>
</dbReference>
<evidence type="ECO:0000256" key="8">
    <source>
        <dbReference type="ARBA" id="ARBA00022967"/>
    </source>
</evidence>
<keyword evidence="7" id="KW-0067">ATP-binding</keyword>
<keyword evidence="6" id="KW-0547">Nucleotide-binding</keyword>
<dbReference type="PANTHER" id="PTHR43790:SF3">
    <property type="entry name" value="D-ALLOSE IMPORT ATP-BINDING PROTEIN ALSA-RELATED"/>
    <property type="match status" value="1"/>
</dbReference>
<evidence type="ECO:0000256" key="1">
    <source>
        <dbReference type="ARBA" id="ARBA00004202"/>
    </source>
</evidence>
<dbReference type="Gene3D" id="3.40.50.300">
    <property type="entry name" value="P-loop containing nucleotide triphosphate hydrolases"/>
    <property type="match status" value="2"/>
</dbReference>
<protein>
    <submittedName>
        <fullName evidence="12">Sugar ABC transporter</fullName>
    </submittedName>
</protein>
<keyword evidence="4" id="KW-0762">Sugar transport</keyword>
<dbReference type="InterPro" id="IPR003593">
    <property type="entry name" value="AAA+_ATPase"/>
</dbReference>
<evidence type="ECO:0000256" key="7">
    <source>
        <dbReference type="ARBA" id="ARBA00022840"/>
    </source>
</evidence>
<proteinExistence type="predicted"/>
<evidence type="ECO:0000256" key="2">
    <source>
        <dbReference type="ARBA" id="ARBA00022448"/>
    </source>
</evidence>
<dbReference type="Pfam" id="PF00005">
    <property type="entry name" value="ABC_tran"/>
    <property type="match status" value="2"/>
</dbReference>
<feature type="coiled-coil region" evidence="10">
    <location>
        <begin position="366"/>
        <end position="393"/>
    </location>
</feature>
<dbReference type="GO" id="GO:0005524">
    <property type="term" value="F:ATP binding"/>
    <property type="evidence" value="ECO:0007669"/>
    <property type="project" value="UniProtKB-KW"/>
</dbReference>
<dbReference type="PANTHER" id="PTHR43790">
    <property type="entry name" value="CARBOHYDRATE TRANSPORT ATP-BINDING PROTEIN MG119-RELATED"/>
    <property type="match status" value="1"/>
</dbReference>
<evidence type="ECO:0000256" key="10">
    <source>
        <dbReference type="SAM" id="Coils"/>
    </source>
</evidence>
<dbReference type="SMART" id="SM00382">
    <property type="entry name" value="AAA"/>
    <property type="match status" value="2"/>
</dbReference>
<dbReference type="SUPFAM" id="SSF52540">
    <property type="entry name" value="P-loop containing nucleoside triphosphate hydrolases"/>
    <property type="match status" value="2"/>
</dbReference>
<dbReference type="CDD" id="cd03216">
    <property type="entry name" value="ABC_Carb_Monos_I"/>
    <property type="match status" value="1"/>
</dbReference>
<dbReference type="Proteomes" id="UP000215509">
    <property type="component" value="Unassembled WGS sequence"/>
</dbReference>
<evidence type="ECO:0000256" key="5">
    <source>
        <dbReference type="ARBA" id="ARBA00022737"/>
    </source>
</evidence>
<dbReference type="OrthoDB" id="304830at2"/>